<reference evidence="1" key="1">
    <citation type="submission" date="2021-02" db="EMBL/GenBank/DDBJ databases">
        <authorList>
            <person name="Nowell W R."/>
        </authorList>
    </citation>
    <scope>NUCLEOTIDE SEQUENCE</scope>
</reference>
<protein>
    <submittedName>
        <fullName evidence="1">Uncharacterized protein</fullName>
    </submittedName>
</protein>
<name>A0A820LJQ0_9BILA</name>
<comment type="caution">
    <text evidence="1">The sequence shown here is derived from an EMBL/GenBank/DDBJ whole genome shotgun (WGS) entry which is preliminary data.</text>
</comment>
<keyword evidence="2" id="KW-1185">Reference proteome</keyword>
<evidence type="ECO:0000313" key="2">
    <source>
        <dbReference type="Proteomes" id="UP000663866"/>
    </source>
</evidence>
<evidence type="ECO:0000313" key="1">
    <source>
        <dbReference type="EMBL" id="CAF4358522.1"/>
    </source>
</evidence>
<dbReference type="AlphaFoldDB" id="A0A820LJQ0"/>
<organism evidence="1 2">
    <name type="scientific">Rotaria magnacalcarata</name>
    <dbReference type="NCBI Taxonomy" id="392030"/>
    <lineage>
        <taxon>Eukaryota</taxon>
        <taxon>Metazoa</taxon>
        <taxon>Spiralia</taxon>
        <taxon>Gnathifera</taxon>
        <taxon>Rotifera</taxon>
        <taxon>Eurotatoria</taxon>
        <taxon>Bdelloidea</taxon>
        <taxon>Philodinida</taxon>
        <taxon>Philodinidae</taxon>
        <taxon>Rotaria</taxon>
    </lineage>
</organism>
<proteinExistence type="predicted"/>
<gene>
    <name evidence="1" type="ORF">OVN521_LOCUS33121</name>
</gene>
<dbReference type="EMBL" id="CAJOBG010031571">
    <property type="protein sequence ID" value="CAF4358522.1"/>
    <property type="molecule type" value="Genomic_DNA"/>
</dbReference>
<dbReference type="Proteomes" id="UP000663866">
    <property type="component" value="Unassembled WGS sequence"/>
</dbReference>
<dbReference type="SUPFAM" id="SSF53098">
    <property type="entry name" value="Ribonuclease H-like"/>
    <property type="match status" value="1"/>
</dbReference>
<feature type="non-terminal residue" evidence="1">
    <location>
        <position position="1"/>
    </location>
</feature>
<sequence length="308" mass="36060">MDTVMFLNNVQLTYVGVKRGLIDFLEDSRETALDIFKNIIKVIDDHQLNIYNLTSIGAVLKDRLSRILKGNCYAHVLHNGVLLQRINIRWLSLLPSIERLIETYEPLKLYFLNDQTKTKKLTAAADNTQLLTSFFNNPDGLCTLNFLENLLGDIQQTELNLQRTQTTAVDLYRIITNLMKKLEQRLNDKYFGNSQSIYFFKWEYFMNLVDEVYNEYCEIKFMFDNMKKNNVNINEQIQSIIASKKVHNSQSTKNNNYKVLCAINDTEKDDLLNKDQDSKEHIQSDQLWAYLLNIRPNTTPNMKLIISY</sequence>
<dbReference type="InterPro" id="IPR012337">
    <property type="entry name" value="RNaseH-like_sf"/>
</dbReference>
<accession>A0A820LJQ0</accession>